<dbReference type="RefSeq" id="WP_271055194.1">
    <property type="nucleotide sequence ID" value="NZ_JAQIIO010000011.1"/>
</dbReference>
<evidence type="ECO:0000313" key="1">
    <source>
        <dbReference type="EMBL" id="MDA5095485.1"/>
    </source>
</evidence>
<gene>
    <name evidence="1" type="ORF">O2N63_15455</name>
</gene>
<dbReference type="EMBL" id="JAQIIO010000011">
    <property type="protein sequence ID" value="MDA5095485.1"/>
    <property type="molecule type" value="Genomic_DNA"/>
</dbReference>
<dbReference type="Gene3D" id="3.10.450.50">
    <property type="match status" value="2"/>
</dbReference>
<comment type="caution">
    <text evidence="1">The sequence shown here is derived from an EMBL/GenBank/DDBJ whole genome shotgun (WGS) entry which is preliminary data.</text>
</comment>
<dbReference type="SUPFAM" id="SSF54427">
    <property type="entry name" value="NTF2-like"/>
    <property type="match status" value="2"/>
</dbReference>
<dbReference type="Proteomes" id="UP001528040">
    <property type="component" value="Unassembled WGS sequence"/>
</dbReference>
<sequence length="331" mass="36544">MENFDRTPFLTFSAAQRHPGNFRPVFDAFFAPDAQVNVVHPFNEVAGGLGLHDHVIAPLAAAFDGLFRRDDIVLAGAFDGQDWISATGYYVGRFSRDWLGICATGELAYLRFGEFHRMQAGKAVESYIFLDIPELMLAAGQWPITDSPGKTRGFTGMIQGPASHDGILTTPQDPVESAKSYRMVTEMLAGLATENEAWRPYWHDNMVWYGPGAFGSFVGLESFASFQVPFESTFEGWSGGSAGNGMTAHFTRYGEGNYVCSGGWPSLTGVQVKPFLDQPASGKRVFMRVCDWWRREGDLLVENWVFVDIPHVLAQLGVDLFANQNSTPEVA</sequence>
<name>A0ABT4W627_9RHOB</name>
<protein>
    <submittedName>
        <fullName evidence="1">Nuclear transport factor 2 family protein</fullName>
    </submittedName>
</protein>
<organism evidence="1 2">
    <name type="scientific">Aliiroseovarius salicola</name>
    <dbReference type="NCBI Taxonomy" id="3009082"/>
    <lineage>
        <taxon>Bacteria</taxon>
        <taxon>Pseudomonadati</taxon>
        <taxon>Pseudomonadota</taxon>
        <taxon>Alphaproteobacteria</taxon>
        <taxon>Rhodobacterales</taxon>
        <taxon>Paracoccaceae</taxon>
        <taxon>Aliiroseovarius</taxon>
    </lineage>
</organism>
<evidence type="ECO:0000313" key="2">
    <source>
        <dbReference type="Proteomes" id="UP001528040"/>
    </source>
</evidence>
<reference evidence="1 2" key="1">
    <citation type="submission" date="2023-01" db="EMBL/GenBank/DDBJ databases">
        <authorList>
            <person name="Yoon J.-W."/>
        </authorList>
    </citation>
    <scope>NUCLEOTIDE SEQUENCE [LARGE SCALE GENOMIC DNA]</scope>
    <source>
        <strain evidence="1 2">KMU-50</strain>
    </source>
</reference>
<proteinExistence type="predicted"/>
<accession>A0ABT4W627</accession>
<keyword evidence="2" id="KW-1185">Reference proteome</keyword>
<dbReference type="InterPro" id="IPR032710">
    <property type="entry name" value="NTF2-like_dom_sf"/>
</dbReference>